<feature type="compositionally biased region" description="Basic and acidic residues" evidence="3">
    <location>
        <begin position="1"/>
        <end position="19"/>
    </location>
</feature>
<comment type="caution">
    <text evidence="6">The sequence shown here is derived from an EMBL/GenBank/DDBJ whole genome shotgun (WGS) entry which is preliminary data.</text>
</comment>
<protein>
    <submittedName>
        <fullName evidence="6">FtsP/CotA-like multicopper oxidase with cupredoxin domain</fullName>
    </submittedName>
</protein>
<dbReference type="InterPro" id="IPR011706">
    <property type="entry name" value="Cu-oxidase_C"/>
</dbReference>
<dbReference type="PROSITE" id="PS00080">
    <property type="entry name" value="MULTICOPPER_OXIDASE2"/>
    <property type="match status" value="1"/>
</dbReference>
<evidence type="ECO:0000259" key="5">
    <source>
        <dbReference type="Pfam" id="PF07732"/>
    </source>
</evidence>
<feature type="domain" description="Plastocyanin-like" evidence="5">
    <location>
        <begin position="130"/>
        <end position="230"/>
    </location>
</feature>
<dbReference type="Proteomes" id="UP000540506">
    <property type="component" value="Unassembled WGS sequence"/>
</dbReference>
<keyword evidence="7" id="KW-1185">Reference proteome</keyword>
<dbReference type="AlphaFoldDB" id="A0A7W7R8U7"/>
<evidence type="ECO:0000313" key="7">
    <source>
        <dbReference type="Proteomes" id="UP000540506"/>
    </source>
</evidence>
<sequence length="397" mass="43625">MSAHQAPDEKRDEKSEHGRRAMVRTLLGGGAAAALTGAARPAAAAPTPRPRARHQESQDPFAADTFKANGRVREYWIQADSFEHNTVPTGYDAMMGRHISGQTTFQAVGFRAYTPGWHHPLDADLGPDGVGPNQGIPGPVLRAEVGDLIRVHFRNNDDHYRWPHSMHPHGVLYNRDNDGAWVADDPDRPGAAVPFGQTYTYTWACPPSSVGTWPYHDHSMPQSIPAPTGAGGNSVRKEYGLDEAQRLSSADPVMEIGAELGLLGVLAVTDEQTPKVDREFVLFLHDVYKADIPSLGQNLNLFNGAAFLGNTPTFTAKTGDRVRWRIASLGQDFHVFHLHGHRWPKAPGFPGFLDSQLIGPSTTLTIEYLEDNPGDWLYHCHVVHHMMGGMVGRYQVT</sequence>
<dbReference type="InterPro" id="IPR006311">
    <property type="entry name" value="TAT_signal"/>
</dbReference>
<evidence type="ECO:0000256" key="1">
    <source>
        <dbReference type="ARBA" id="ARBA00022723"/>
    </source>
</evidence>
<dbReference type="SUPFAM" id="SSF49503">
    <property type="entry name" value="Cupredoxins"/>
    <property type="match status" value="2"/>
</dbReference>
<feature type="domain" description="Plastocyanin-like" evidence="4">
    <location>
        <begin position="300"/>
        <end position="396"/>
    </location>
</feature>
<dbReference type="Pfam" id="PF07731">
    <property type="entry name" value="Cu-oxidase_2"/>
    <property type="match status" value="1"/>
</dbReference>
<dbReference type="PANTHER" id="PTHR11709">
    <property type="entry name" value="MULTI-COPPER OXIDASE"/>
    <property type="match status" value="1"/>
</dbReference>
<dbReference type="InterPro" id="IPR008972">
    <property type="entry name" value="Cupredoxin"/>
</dbReference>
<keyword evidence="2" id="KW-0560">Oxidoreductase</keyword>
<keyword evidence="1" id="KW-0479">Metal-binding</keyword>
<dbReference type="GO" id="GO:0005886">
    <property type="term" value="C:plasma membrane"/>
    <property type="evidence" value="ECO:0007669"/>
    <property type="project" value="TreeGrafter"/>
</dbReference>
<evidence type="ECO:0000313" key="6">
    <source>
        <dbReference type="EMBL" id="MBB4927248.1"/>
    </source>
</evidence>
<dbReference type="Pfam" id="PF07732">
    <property type="entry name" value="Cu-oxidase_3"/>
    <property type="match status" value="1"/>
</dbReference>
<dbReference type="PROSITE" id="PS00079">
    <property type="entry name" value="MULTICOPPER_OXIDASE1"/>
    <property type="match status" value="1"/>
</dbReference>
<feature type="compositionally biased region" description="Low complexity" evidence="3">
    <location>
        <begin position="32"/>
        <end position="46"/>
    </location>
</feature>
<dbReference type="GO" id="GO:0006826">
    <property type="term" value="P:iron ion transport"/>
    <property type="evidence" value="ECO:0007669"/>
    <property type="project" value="TreeGrafter"/>
</dbReference>
<dbReference type="EMBL" id="JACHJV010000001">
    <property type="protein sequence ID" value="MBB4927248.1"/>
    <property type="molecule type" value="Genomic_DNA"/>
</dbReference>
<accession>A0A7W7R8U7</accession>
<gene>
    <name evidence="6" type="ORF">FHR34_006241</name>
</gene>
<evidence type="ECO:0000256" key="3">
    <source>
        <dbReference type="SAM" id="MobiDB-lite"/>
    </source>
</evidence>
<dbReference type="GO" id="GO:0016491">
    <property type="term" value="F:oxidoreductase activity"/>
    <property type="evidence" value="ECO:0007669"/>
    <property type="project" value="UniProtKB-KW"/>
</dbReference>
<feature type="region of interest" description="Disordered" evidence="3">
    <location>
        <begin position="1"/>
        <end position="63"/>
    </location>
</feature>
<dbReference type="InterPro" id="IPR002355">
    <property type="entry name" value="Cu_oxidase_Cu_BS"/>
</dbReference>
<dbReference type="Gene3D" id="2.60.40.420">
    <property type="entry name" value="Cupredoxins - blue copper proteins"/>
    <property type="match status" value="2"/>
</dbReference>
<evidence type="ECO:0000256" key="2">
    <source>
        <dbReference type="ARBA" id="ARBA00023002"/>
    </source>
</evidence>
<dbReference type="InterPro" id="IPR011707">
    <property type="entry name" value="Cu-oxidase-like_N"/>
</dbReference>
<dbReference type="PANTHER" id="PTHR11709:SF504">
    <property type="entry name" value="PLASTOCYANIN-LIKE DOMAIN-CONTAINING PROTEIN"/>
    <property type="match status" value="1"/>
</dbReference>
<dbReference type="InterPro" id="IPR045087">
    <property type="entry name" value="Cu-oxidase_fam"/>
</dbReference>
<dbReference type="InterPro" id="IPR033138">
    <property type="entry name" value="Cu_oxidase_CS"/>
</dbReference>
<proteinExistence type="predicted"/>
<dbReference type="PROSITE" id="PS51318">
    <property type="entry name" value="TAT"/>
    <property type="match status" value="1"/>
</dbReference>
<name>A0A7W7R8U7_KITKI</name>
<dbReference type="GO" id="GO:0005507">
    <property type="term" value="F:copper ion binding"/>
    <property type="evidence" value="ECO:0007669"/>
    <property type="project" value="InterPro"/>
</dbReference>
<organism evidence="6 7">
    <name type="scientific">Kitasatospora kifunensis</name>
    <name type="common">Streptomyces kifunensis</name>
    <dbReference type="NCBI Taxonomy" id="58351"/>
    <lineage>
        <taxon>Bacteria</taxon>
        <taxon>Bacillati</taxon>
        <taxon>Actinomycetota</taxon>
        <taxon>Actinomycetes</taxon>
        <taxon>Kitasatosporales</taxon>
        <taxon>Streptomycetaceae</taxon>
        <taxon>Kitasatospora</taxon>
    </lineage>
</organism>
<dbReference type="RefSeq" id="WP_184941340.1">
    <property type="nucleotide sequence ID" value="NZ_JACHJV010000001.1"/>
</dbReference>
<reference evidence="6 7" key="1">
    <citation type="submission" date="2020-08" db="EMBL/GenBank/DDBJ databases">
        <title>Sequencing the genomes of 1000 actinobacteria strains.</title>
        <authorList>
            <person name="Klenk H.-P."/>
        </authorList>
    </citation>
    <scope>NUCLEOTIDE SEQUENCE [LARGE SCALE GENOMIC DNA]</scope>
    <source>
        <strain evidence="6 7">DSM 41654</strain>
    </source>
</reference>
<evidence type="ECO:0000259" key="4">
    <source>
        <dbReference type="Pfam" id="PF07731"/>
    </source>
</evidence>